<comment type="caution">
    <text evidence="1">The sequence shown here is derived from an EMBL/GenBank/DDBJ whole genome shotgun (WGS) entry which is preliminary data.</text>
</comment>
<dbReference type="EMBL" id="QGGO01000044">
    <property type="protein sequence ID" value="PWK16782.1"/>
    <property type="molecule type" value="Genomic_DNA"/>
</dbReference>
<dbReference type="AlphaFoldDB" id="A0A316DGY6"/>
<name>A0A316DGY6_9BACT</name>
<keyword evidence="2" id="KW-1185">Reference proteome</keyword>
<organism evidence="1 2">
    <name type="scientific">Arcicella aurantiaca</name>
    <dbReference type="NCBI Taxonomy" id="591202"/>
    <lineage>
        <taxon>Bacteria</taxon>
        <taxon>Pseudomonadati</taxon>
        <taxon>Bacteroidota</taxon>
        <taxon>Cytophagia</taxon>
        <taxon>Cytophagales</taxon>
        <taxon>Flectobacillaceae</taxon>
        <taxon>Arcicella</taxon>
    </lineage>
</organism>
<sequence length="297" mass="34112">MAKLNLKDQIKMTSKPLFNNGLLNNENIKKKIVIIQELKDLIKPLQLDEFEQLKANIIQNGCQDTIKIWHTSEQVVNPEAVANEEMFVLIDGHNRYKICIENEIPFNVTLMSFDTLEDVKAFMIDLQLGRRNVSLLEVSYYRGLQYNNSKNVESKANNFAKRDETHTISELMGEKFGVDEKTIRRDGDFARGLETLSQDLKEDVLAGRAKVSKKEVMQLGKLEIENPVKSVEEIVSIVKNTPSIEQQNEVISEIKPIKKEQQQSAKQKLSVFLNAPNRENFEELKKLIKVLDKLVIQ</sequence>
<dbReference type="RefSeq" id="WP_109745396.1">
    <property type="nucleotide sequence ID" value="NZ_QGGO01000044.1"/>
</dbReference>
<proteinExistence type="predicted"/>
<gene>
    <name evidence="1" type="ORF">LV89_04740</name>
</gene>
<evidence type="ECO:0000313" key="1">
    <source>
        <dbReference type="EMBL" id="PWK16782.1"/>
    </source>
</evidence>
<accession>A0A316DGY6</accession>
<reference evidence="1 2" key="1">
    <citation type="submission" date="2018-05" db="EMBL/GenBank/DDBJ databases">
        <title>Genomic Encyclopedia of Archaeal and Bacterial Type Strains, Phase II (KMG-II): from individual species to whole genera.</title>
        <authorList>
            <person name="Goeker M."/>
        </authorList>
    </citation>
    <scope>NUCLEOTIDE SEQUENCE [LARGE SCALE GENOMIC DNA]</scope>
    <source>
        <strain evidence="1 2">DSM 22214</strain>
    </source>
</reference>
<evidence type="ECO:0008006" key="3">
    <source>
        <dbReference type="Google" id="ProtNLM"/>
    </source>
</evidence>
<evidence type="ECO:0000313" key="2">
    <source>
        <dbReference type="Proteomes" id="UP000245489"/>
    </source>
</evidence>
<protein>
    <recommendedName>
        <fullName evidence="3">ParB-like nuclease family protein</fullName>
    </recommendedName>
</protein>
<dbReference type="Proteomes" id="UP000245489">
    <property type="component" value="Unassembled WGS sequence"/>
</dbReference>
<dbReference type="OrthoDB" id="5944985at2"/>